<dbReference type="PANTHER" id="PTHR33927:SF3">
    <property type="entry name" value="INTEGRAL MEMBRANE PROTEIN TMPA"/>
    <property type="match status" value="1"/>
</dbReference>
<evidence type="ECO:0000256" key="1">
    <source>
        <dbReference type="SAM" id="MobiDB-lite"/>
    </source>
</evidence>
<feature type="transmembrane region" description="Helical" evidence="2">
    <location>
        <begin position="316"/>
        <end position="335"/>
    </location>
</feature>
<dbReference type="InterPro" id="IPR052979">
    <property type="entry name" value="Adenylate-forming_domain"/>
</dbReference>
<name>A0ABR0RMA8_9EURO</name>
<reference evidence="3 4" key="1">
    <citation type="journal article" date="2023" name="Res Sq">
        <title>Genomic and morphological characterization of Knufia obscura isolated from the Mars 2020 spacecraft assembly facility.</title>
        <authorList>
            <person name="Chander A.M."/>
            <person name="Teixeira M.M."/>
            <person name="Singh N.K."/>
            <person name="Williams M.P."/>
            <person name="Parker C.W."/>
            <person name="Leo P."/>
            <person name="Stajich J.E."/>
            <person name="Torok T."/>
            <person name="Tighe S."/>
            <person name="Mason C.E."/>
            <person name="Venkateswaran K."/>
        </authorList>
    </citation>
    <scope>NUCLEOTIDE SEQUENCE [LARGE SCALE GENOMIC DNA]</scope>
    <source>
        <strain evidence="3 4">CCFEE 5817</strain>
    </source>
</reference>
<dbReference type="GeneID" id="89999145"/>
<sequence length="546" mass="61203">PGDRVLNSRVYFNRISQLLNRPPTVTMDSDEKNFITPSTTAILTHDRLQEADISTTALSDAPAVAVPQDAHLKLEPTSPAQGTVKSETIVQTTEHTNSSSSSFDTDLEKQEEQPQPRPGWYSFLRYTALNTYRRLFSLVFIGNVIAFIIIMVRNAQLLDLVNAAAINLCICGLARSPFVINTLFVTAGKIPRSTPIRLRTLAAKVFHFGGVHSGCGVASAIWYIAFVGKVTYDYTHGDIPQDSVNVAVVVLAYLIMVLLCAIIVAAYPAIRFRYHDYFEAVHRFSGWAVILLFWALLLTFSSYQQPSMGIFLVNQPAFWIIIILTAAVIQPWAMLRRVKVQPQVLSTHATRLHFDFTRTKFGQGISIARHPLKDWHSFASFPDKFDHPETNFSLVVSKAGDFTGDIIANSPKYIWKRSVPAYGFGYVMKLYSRMILVTTGSGIGPCLSYLGDDNRPKMRVLWQTRSPVKTYGQGIIDLVHHMDENPVILDTTQQGNRKDMLPHVIKLYKEFKAEAVCIISNPKTTNHLVYELSRRGILAMGPIFDS</sequence>
<feature type="non-terminal residue" evidence="3">
    <location>
        <position position="1"/>
    </location>
</feature>
<keyword evidence="2" id="KW-0812">Transmembrane</keyword>
<evidence type="ECO:0000256" key="2">
    <source>
        <dbReference type="SAM" id="Phobius"/>
    </source>
</evidence>
<feature type="transmembrane region" description="Helical" evidence="2">
    <location>
        <begin position="284"/>
        <end position="304"/>
    </location>
</feature>
<protein>
    <recommendedName>
        <fullName evidence="5">Nonribosomal peptide synthetase 12</fullName>
    </recommendedName>
</protein>
<organism evidence="3 4">
    <name type="scientific">Knufia obscura</name>
    <dbReference type="NCBI Taxonomy" id="1635080"/>
    <lineage>
        <taxon>Eukaryota</taxon>
        <taxon>Fungi</taxon>
        <taxon>Dikarya</taxon>
        <taxon>Ascomycota</taxon>
        <taxon>Pezizomycotina</taxon>
        <taxon>Eurotiomycetes</taxon>
        <taxon>Chaetothyriomycetidae</taxon>
        <taxon>Chaetothyriales</taxon>
        <taxon>Trichomeriaceae</taxon>
        <taxon>Knufia</taxon>
    </lineage>
</organism>
<feature type="transmembrane region" description="Helical" evidence="2">
    <location>
        <begin position="205"/>
        <end position="226"/>
    </location>
</feature>
<dbReference type="EMBL" id="JAVHJV010000006">
    <property type="protein sequence ID" value="KAK5941745.1"/>
    <property type="molecule type" value="Genomic_DNA"/>
</dbReference>
<dbReference type="PANTHER" id="PTHR33927">
    <property type="entry name" value="TRANSMEMBRANE PROTEIN"/>
    <property type="match status" value="1"/>
</dbReference>
<feature type="compositionally biased region" description="Polar residues" evidence="1">
    <location>
        <begin position="91"/>
        <end position="104"/>
    </location>
</feature>
<dbReference type="RefSeq" id="XP_064729835.1">
    <property type="nucleotide sequence ID" value="XM_064874113.1"/>
</dbReference>
<comment type="caution">
    <text evidence="3">The sequence shown here is derived from an EMBL/GenBank/DDBJ whole genome shotgun (WGS) entry which is preliminary data.</text>
</comment>
<feature type="region of interest" description="Disordered" evidence="1">
    <location>
        <begin position="91"/>
        <end position="116"/>
    </location>
</feature>
<feature type="transmembrane region" description="Helical" evidence="2">
    <location>
        <begin position="246"/>
        <end position="272"/>
    </location>
</feature>
<feature type="transmembrane region" description="Helical" evidence="2">
    <location>
        <begin position="135"/>
        <end position="152"/>
    </location>
</feature>
<evidence type="ECO:0000313" key="3">
    <source>
        <dbReference type="EMBL" id="KAK5941745.1"/>
    </source>
</evidence>
<evidence type="ECO:0008006" key="5">
    <source>
        <dbReference type="Google" id="ProtNLM"/>
    </source>
</evidence>
<proteinExistence type="predicted"/>
<gene>
    <name evidence="3" type="ORF">PMZ80_005696</name>
</gene>
<evidence type="ECO:0000313" key="4">
    <source>
        <dbReference type="Proteomes" id="UP001334248"/>
    </source>
</evidence>
<keyword evidence="2" id="KW-1133">Transmembrane helix</keyword>
<keyword evidence="2" id="KW-0472">Membrane</keyword>
<keyword evidence="4" id="KW-1185">Reference proteome</keyword>
<dbReference type="Proteomes" id="UP001334248">
    <property type="component" value="Unassembled WGS sequence"/>
</dbReference>
<feature type="transmembrane region" description="Helical" evidence="2">
    <location>
        <begin position="164"/>
        <end position="184"/>
    </location>
</feature>
<accession>A0ABR0RMA8</accession>